<dbReference type="OrthoDB" id="5597089at2"/>
<dbReference type="RefSeq" id="WP_009726143.1">
    <property type="nucleotide sequence ID" value="NZ_APHR01000027.1"/>
</dbReference>
<name>M7PHJ9_9GAMM</name>
<keyword evidence="2" id="KW-1185">Reference proteome</keyword>
<dbReference type="STRING" id="1286106.MPL1_05689"/>
<dbReference type="Pfam" id="PF12069">
    <property type="entry name" value="DUF3549"/>
    <property type="match status" value="1"/>
</dbReference>
<organism evidence="1 2">
    <name type="scientific">Methylophaga lonarensis MPL</name>
    <dbReference type="NCBI Taxonomy" id="1286106"/>
    <lineage>
        <taxon>Bacteria</taxon>
        <taxon>Pseudomonadati</taxon>
        <taxon>Pseudomonadota</taxon>
        <taxon>Gammaproteobacteria</taxon>
        <taxon>Thiotrichales</taxon>
        <taxon>Piscirickettsiaceae</taxon>
        <taxon>Methylophaga</taxon>
    </lineage>
</organism>
<reference evidence="1 2" key="1">
    <citation type="journal article" date="2013" name="Genome Announc.">
        <title>Draft Genome Sequence of Methylophaga lonarensis MPLT, a Haloalkaliphilic (Non-Methane-Utilizing) Methylotroph.</title>
        <authorList>
            <person name="Shetty S.A."/>
            <person name="Marathe N.P."/>
            <person name="Munot H."/>
            <person name="Antony C.P."/>
            <person name="Dhotre D.P."/>
            <person name="Murrell J.C."/>
            <person name="Shouche Y.S."/>
        </authorList>
    </citation>
    <scope>NUCLEOTIDE SEQUENCE [LARGE SCALE GENOMIC DNA]</scope>
    <source>
        <strain evidence="1 2">MPL</strain>
    </source>
</reference>
<evidence type="ECO:0008006" key="3">
    <source>
        <dbReference type="Google" id="ProtNLM"/>
    </source>
</evidence>
<dbReference type="EMBL" id="APHR01000027">
    <property type="protein sequence ID" value="EMR13355.1"/>
    <property type="molecule type" value="Genomic_DNA"/>
</dbReference>
<dbReference type="PATRIC" id="fig|1286106.3.peg.1141"/>
<dbReference type="Proteomes" id="UP000012019">
    <property type="component" value="Unassembled WGS sequence"/>
</dbReference>
<proteinExistence type="predicted"/>
<comment type="caution">
    <text evidence="1">The sequence shown here is derived from an EMBL/GenBank/DDBJ whole genome shotgun (WGS) entry which is preliminary data.</text>
</comment>
<sequence length="353" mass="39459">MSTLESVTTLAELLNQIGAKYRVFDLGRRVSKLSTEQFQQFELANQAYPYPFQRQALLGLIFWLPADTERQYVWFLRFPLDEQGLLIQASRDEFLVMLLERVGASMLAAAQGGKLEGVLQDSPFVFSPRDDKMAAFHAQARATLKLPASSHYTTALQYFTTQDTTLEWQNLAMQGVADVAIRLDDDKHCQGLIKRLPSLPMQPLQMLCSFLEHARPPVRLVEQLAQLIDLELQQSAPEITRLTAFLRAISNSDAMGLIEHAVQAVLKHPCSVDVEILAVISGRLWPILKLPDLCQLYVEQLAVNSAGQAGFSHLLADLMFLPDMREPVMQALRNPQRSAALTVAVGQMFGHSA</sequence>
<evidence type="ECO:0000313" key="2">
    <source>
        <dbReference type="Proteomes" id="UP000012019"/>
    </source>
</evidence>
<dbReference type="AlphaFoldDB" id="M7PHJ9"/>
<protein>
    <recommendedName>
        <fullName evidence="3">DUF3549 domain-containing protein</fullName>
    </recommendedName>
</protein>
<dbReference type="InterPro" id="IPR021936">
    <property type="entry name" value="DUF3549"/>
</dbReference>
<dbReference type="eggNOG" id="ENOG502Z9WC">
    <property type="taxonomic scope" value="Bacteria"/>
</dbReference>
<gene>
    <name evidence="1" type="ORF">MPL1_05689</name>
</gene>
<accession>M7PHJ9</accession>
<evidence type="ECO:0000313" key="1">
    <source>
        <dbReference type="EMBL" id="EMR13355.1"/>
    </source>
</evidence>